<sequence>MCINGYAQSKWVAEKLIQKAIDCGLSVNIYRLGLICADSRTGACNQHDFYTLLFDEIMKIHSYPQSMISYHFDGLPVDFTAKIIVHLSSNQDNKYGNIYHLINKNCEIKCEEIIDGMKKCGIEIEGIDDNEWKMKMKTIENGELFIENLSGERNGESNEKMNTDVCGIECPSLDKEYIMKWLGFILNNISKR</sequence>
<name>A0A814Q151_9BILA</name>
<dbReference type="AlphaFoldDB" id="A0A814Q151"/>
<evidence type="ECO:0000256" key="1">
    <source>
        <dbReference type="ARBA" id="ARBA00022450"/>
    </source>
</evidence>
<evidence type="ECO:0000259" key="3">
    <source>
        <dbReference type="Pfam" id="PF07993"/>
    </source>
</evidence>
<dbReference type="SUPFAM" id="SSF51735">
    <property type="entry name" value="NAD(P)-binding Rossmann-fold domains"/>
    <property type="match status" value="1"/>
</dbReference>
<dbReference type="OrthoDB" id="429813at2759"/>
<gene>
    <name evidence="4" type="ORF">VCS650_LOCUS20767</name>
</gene>
<dbReference type="PANTHER" id="PTHR44845">
    <property type="entry name" value="CARRIER DOMAIN-CONTAINING PROTEIN"/>
    <property type="match status" value="1"/>
</dbReference>
<evidence type="ECO:0000313" key="4">
    <source>
        <dbReference type="EMBL" id="CAF1113230.1"/>
    </source>
</evidence>
<dbReference type="PANTHER" id="PTHR44845:SF6">
    <property type="entry name" value="BETA-ALANINE-ACTIVATING ENZYME"/>
    <property type="match status" value="1"/>
</dbReference>
<keyword evidence="2" id="KW-0597">Phosphoprotein</keyword>
<dbReference type="Gene3D" id="3.40.50.720">
    <property type="entry name" value="NAD(P)-binding Rossmann-like Domain"/>
    <property type="match status" value="1"/>
</dbReference>
<keyword evidence="1" id="KW-0596">Phosphopantetheine</keyword>
<dbReference type="EMBL" id="CAJNON010000218">
    <property type="protein sequence ID" value="CAF1113230.1"/>
    <property type="molecule type" value="Genomic_DNA"/>
</dbReference>
<evidence type="ECO:0000313" key="5">
    <source>
        <dbReference type="Proteomes" id="UP000663891"/>
    </source>
</evidence>
<protein>
    <recommendedName>
        <fullName evidence="3">Thioester reductase (TE) domain-containing protein</fullName>
    </recommendedName>
</protein>
<proteinExistence type="predicted"/>
<dbReference type="InterPro" id="IPR036291">
    <property type="entry name" value="NAD(P)-bd_dom_sf"/>
</dbReference>
<feature type="domain" description="Thioester reductase (TE)" evidence="3">
    <location>
        <begin position="3"/>
        <end position="84"/>
    </location>
</feature>
<dbReference type="InterPro" id="IPR013120">
    <property type="entry name" value="FAR_NAD-bd"/>
</dbReference>
<evidence type="ECO:0000256" key="2">
    <source>
        <dbReference type="ARBA" id="ARBA00022553"/>
    </source>
</evidence>
<dbReference type="Pfam" id="PF07993">
    <property type="entry name" value="NAD_binding_4"/>
    <property type="match status" value="1"/>
</dbReference>
<reference evidence="4" key="1">
    <citation type="submission" date="2021-02" db="EMBL/GenBank/DDBJ databases">
        <authorList>
            <person name="Nowell W R."/>
        </authorList>
    </citation>
    <scope>NUCLEOTIDE SEQUENCE</scope>
</reference>
<accession>A0A814Q151</accession>
<dbReference type="Proteomes" id="UP000663891">
    <property type="component" value="Unassembled WGS sequence"/>
</dbReference>
<organism evidence="4 5">
    <name type="scientific">Adineta steineri</name>
    <dbReference type="NCBI Taxonomy" id="433720"/>
    <lineage>
        <taxon>Eukaryota</taxon>
        <taxon>Metazoa</taxon>
        <taxon>Spiralia</taxon>
        <taxon>Gnathifera</taxon>
        <taxon>Rotifera</taxon>
        <taxon>Eurotatoria</taxon>
        <taxon>Bdelloidea</taxon>
        <taxon>Adinetida</taxon>
        <taxon>Adinetidae</taxon>
        <taxon>Adineta</taxon>
    </lineage>
</organism>
<comment type="caution">
    <text evidence="4">The sequence shown here is derived from an EMBL/GenBank/DDBJ whole genome shotgun (WGS) entry which is preliminary data.</text>
</comment>